<feature type="domain" description="GST N-terminal" evidence="1">
    <location>
        <begin position="1"/>
        <end position="80"/>
    </location>
</feature>
<dbReference type="InterPro" id="IPR010987">
    <property type="entry name" value="Glutathione-S-Trfase_C-like"/>
</dbReference>
<dbReference type="PANTHER" id="PTHR44051">
    <property type="entry name" value="GLUTATHIONE S-TRANSFERASE-RELATED"/>
    <property type="match status" value="1"/>
</dbReference>
<comment type="caution">
    <text evidence="3">The sequence shown here is derived from an EMBL/GenBank/DDBJ whole genome shotgun (WGS) entry which is preliminary data.</text>
</comment>
<dbReference type="Pfam" id="PF13410">
    <property type="entry name" value="GST_C_2"/>
    <property type="match status" value="1"/>
</dbReference>
<dbReference type="Proteomes" id="UP000253529">
    <property type="component" value="Unassembled WGS sequence"/>
</dbReference>
<dbReference type="Gene3D" id="3.40.30.10">
    <property type="entry name" value="Glutaredoxin"/>
    <property type="match status" value="1"/>
</dbReference>
<reference evidence="3 4" key="1">
    <citation type="submission" date="2018-06" db="EMBL/GenBank/DDBJ databases">
        <title>Genomic Encyclopedia of Type Strains, Phase IV (KMG-IV): sequencing the most valuable type-strain genomes for metagenomic binning, comparative biology and taxonomic classification.</title>
        <authorList>
            <person name="Goeker M."/>
        </authorList>
    </citation>
    <scope>NUCLEOTIDE SEQUENCE [LARGE SCALE GENOMIC DNA]</scope>
    <source>
        <strain evidence="3 4">DSM 24875</strain>
    </source>
</reference>
<dbReference type="InterPro" id="IPR004045">
    <property type="entry name" value="Glutathione_S-Trfase_N"/>
</dbReference>
<dbReference type="PANTHER" id="PTHR44051:SF8">
    <property type="entry name" value="GLUTATHIONE S-TRANSFERASE GSTA"/>
    <property type="match status" value="1"/>
</dbReference>
<dbReference type="SFLD" id="SFLDS00019">
    <property type="entry name" value="Glutathione_Transferase_(cytos"/>
    <property type="match status" value="1"/>
</dbReference>
<dbReference type="Gene3D" id="1.20.1050.10">
    <property type="match status" value="1"/>
</dbReference>
<dbReference type="PROSITE" id="PS50404">
    <property type="entry name" value="GST_NTER"/>
    <property type="match status" value="1"/>
</dbReference>
<dbReference type="OrthoDB" id="7583243at2"/>
<dbReference type="PROSITE" id="PS50405">
    <property type="entry name" value="GST_CTER"/>
    <property type="match status" value="1"/>
</dbReference>
<dbReference type="AlphaFoldDB" id="A0A366EHT0"/>
<dbReference type="InterPro" id="IPR040079">
    <property type="entry name" value="Glutathione_S-Trfase"/>
</dbReference>
<evidence type="ECO:0000313" key="3">
    <source>
        <dbReference type="EMBL" id="RBP01270.1"/>
    </source>
</evidence>
<dbReference type="InterPro" id="IPR036249">
    <property type="entry name" value="Thioredoxin-like_sf"/>
</dbReference>
<dbReference type="GO" id="GO:0016740">
    <property type="term" value="F:transferase activity"/>
    <property type="evidence" value="ECO:0007669"/>
    <property type="project" value="UniProtKB-KW"/>
</dbReference>
<evidence type="ECO:0000259" key="2">
    <source>
        <dbReference type="PROSITE" id="PS50405"/>
    </source>
</evidence>
<proteinExistence type="predicted"/>
<evidence type="ECO:0000259" key="1">
    <source>
        <dbReference type="PROSITE" id="PS50404"/>
    </source>
</evidence>
<dbReference type="RefSeq" id="WP_113893780.1">
    <property type="nucleotide sequence ID" value="NZ_QNRK01000057.1"/>
</dbReference>
<gene>
    <name evidence="3" type="ORF">DFR50_15732</name>
</gene>
<organism evidence="3 4">
    <name type="scientific">Roseiarcus fermentans</name>
    <dbReference type="NCBI Taxonomy" id="1473586"/>
    <lineage>
        <taxon>Bacteria</taxon>
        <taxon>Pseudomonadati</taxon>
        <taxon>Pseudomonadota</taxon>
        <taxon>Alphaproteobacteria</taxon>
        <taxon>Hyphomicrobiales</taxon>
        <taxon>Roseiarcaceae</taxon>
        <taxon>Roseiarcus</taxon>
    </lineage>
</organism>
<evidence type="ECO:0000313" key="4">
    <source>
        <dbReference type="Proteomes" id="UP000253529"/>
    </source>
</evidence>
<dbReference type="SFLD" id="SFLDG00358">
    <property type="entry name" value="Main_(cytGST)"/>
    <property type="match status" value="1"/>
</dbReference>
<dbReference type="SFLD" id="SFLDG01150">
    <property type="entry name" value="Main.1:_Beta-like"/>
    <property type="match status" value="1"/>
</dbReference>
<keyword evidence="3" id="KW-0808">Transferase</keyword>
<keyword evidence="4" id="KW-1185">Reference proteome</keyword>
<dbReference type="InterPro" id="IPR036282">
    <property type="entry name" value="Glutathione-S-Trfase_C_sf"/>
</dbReference>
<dbReference type="SUPFAM" id="SSF52833">
    <property type="entry name" value="Thioredoxin-like"/>
    <property type="match status" value="1"/>
</dbReference>
<name>A0A366EHT0_9HYPH</name>
<accession>A0A366EHT0</accession>
<dbReference type="CDD" id="cd03057">
    <property type="entry name" value="GST_N_Beta"/>
    <property type="match status" value="1"/>
</dbReference>
<protein>
    <submittedName>
        <fullName evidence="3">Glutathione S-transferase</fullName>
    </submittedName>
</protein>
<dbReference type="Pfam" id="PF13409">
    <property type="entry name" value="GST_N_2"/>
    <property type="match status" value="1"/>
</dbReference>
<dbReference type="SUPFAM" id="SSF47616">
    <property type="entry name" value="GST C-terminal domain-like"/>
    <property type="match status" value="1"/>
</dbReference>
<feature type="domain" description="GST C-terminal" evidence="2">
    <location>
        <begin position="85"/>
        <end position="204"/>
    </location>
</feature>
<dbReference type="EMBL" id="QNRK01000057">
    <property type="protein sequence ID" value="RBP01270.1"/>
    <property type="molecule type" value="Genomic_DNA"/>
</dbReference>
<sequence length="204" mass="22699">MKLYYSPGSCALGIHILLEEIGAPFETQRINFAEREQVGEAYLAINPKAKVPALQRDDGTVLTEFQAIALYLGLTHPERGLVPASAERQARMMEAMDYVIGTVHATGFRRLFRPAEFAAREADHDAVKARGLEIVRNGFALIDRDLADADWVVGDFSLADAALFYTAFWAAARLGIPLPDRVEAHYRRMRARPAVERALKDEGL</sequence>